<evidence type="ECO:0000259" key="4">
    <source>
        <dbReference type="Pfam" id="PF02932"/>
    </source>
</evidence>
<dbReference type="KEGG" id="bfo:118404426"/>
<dbReference type="InterPro" id="IPR006201">
    <property type="entry name" value="Neur_channel"/>
</dbReference>
<keyword evidence="1" id="KW-0869">Chloride channel</keyword>
<dbReference type="InterPro" id="IPR006029">
    <property type="entry name" value="Neurotrans-gated_channel_TM"/>
</dbReference>
<dbReference type="GO" id="GO:0004888">
    <property type="term" value="F:transmembrane signaling receptor activity"/>
    <property type="evidence" value="ECO:0007669"/>
    <property type="project" value="InterPro"/>
</dbReference>
<dbReference type="SUPFAM" id="SSF90112">
    <property type="entry name" value="Neurotransmitter-gated ion-channel transmembrane pore"/>
    <property type="match status" value="1"/>
</dbReference>
<keyword evidence="5" id="KW-1185">Reference proteome</keyword>
<keyword evidence="1" id="KW-0813">Transport</keyword>
<evidence type="ECO:0000313" key="6">
    <source>
        <dbReference type="RefSeq" id="XP_035659391.1"/>
    </source>
</evidence>
<keyword evidence="1" id="KW-0406">Ion transport</keyword>
<sequence length="251" mass="28018">MTAVVSQFELTGLTVQSSVQQADKTESACHQLTGQCAFSADHCTRMRGCSHGNECAVCRAYFGSCQYSSNVCKNSNTSGLTEIATLAVRLQFSRRLHRHVFMTFLPTTSVVMTSWLCFWLHPKEVNARVQLGVSTLLSLVIKSSKDRNPQTSLVRAYDVWMDGCLVMAMLALLETVLVNYISAGGKLPAGRSRWCPAWVEPLTRPSTAWVEEEENNLHSAERMAARVDFFARIVFPVMFVAFVIGFFTYYG</sequence>
<keyword evidence="3" id="KW-1133">Transmembrane helix</keyword>
<keyword evidence="3" id="KW-0472">Membrane</keyword>
<evidence type="ECO:0000313" key="5">
    <source>
        <dbReference type="Proteomes" id="UP000001554"/>
    </source>
</evidence>
<dbReference type="Gene3D" id="1.20.58.390">
    <property type="entry name" value="Neurotransmitter-gated ion-channel transmembrane domain"/>
    <property type="match status" value="1"/>
</dbReference>
<dbReference type="GO" id="GO:0005254">
    <property type="term" value="F:chloride channel activity"/>
    <property type="evidence" value="ECO:0007669"/>
    <property type="project" value="UniProtKB-KW"/>
</dbReference>
<dbReference type="OMA" id="TESACHQ"/>
<dbReference type="Proteomes" id="UP000001554">
    <property type="component" value="Chromosome 17"/>
</dbReference>
<keyword evidence="1" id="KW-0407">Ion channel</keyword>
<gene>
    <name evidence="6" type="primary">LOC118404426</name>
</gene>
<dbReference type="GO" id="GO:0034707">
    <property type="term" value="C:chloride channel complex"/>
    <property type="evidence" value="ECO:0007669"/>
    <property type="project" value="UniProtKB-KW"/>
</dbReference>
<dbReference type="PANTHER" id="PTHR18945">
    <property type="entry name" value="NEUROTRANSMITTER GATED ION CHANNEL"/>
    <property type="match status" value="1"/>
</dbReference>
<dbReference type="InterPro" id="IPR036719">
    <property type="entry name" value="Neuro-gated_channel_TM_sf"/>
</dbReference>
<dbReference type="GeneID" id="118404426"/>
<reference evidence="5" key="1">
    <citation type="journal article" date="2020" name="Nat. Ecol. Evol.">
        <title>Deeply conserved synteny resolves early events in vertebrate evolution.</title>
        <authorList>
            <person name="Simakov O."/>
            <person name="Marletaz F."/>
            <person name="Yue J.X."/>
            <person name="O'Connell B."/>
            <person name="Jenkins J."/>
            <person name="Brandt A."/>
            <person name="Calef R."/>
            <person name="Tung C.H."/>
            <person name="Huang T.K."/>
            <person name="Schmutz J."/>
            <person name="Satoh N."/>
            <person name="Yu J.K."/>
            <person name="Putnam N.H."/>
            <person name="Green R.E."/>
            <person name="Rokhsar D.S."/>
        </authorList>
    </citation>
    <scope>NUCLEOTIDE SEQUENCE [LARGE SCALE GENOMIC DNA]</scope>
    <source>
        <strain evidence="5">S238N-H82</strain>
    </source>
</reference>
<name>A0A9J7K736_BRAFL</name>
<dbReference type="InterPro" id="IPR006028">
    <property type="entry name" value="GABAA/Glycine_rcpt"/>
</dbReference>
<dbReference type="Pfam" id="PF02932">
    <property type="entry name" value="Neur_chan_memb"/>
    <property type="match status" value="1"/>
</dbReference>
<keyword evidence="3" id="KW-0812">Transmembrane</keyword>
<feature type="domain" description="Neurotransmitter-gated ion-channel transmembrane" evidence="4">
    <location>
        <begin position="104"/>
        <end position="183"/>
    </location>
</feature>
<dbReference type="PRINTS" id="PR00253">
    <property type="entry name" value="GABAARECEPTR"/>
</dbReference>
<proteinExistence type="predicted"/>
<dbReference type="OrthoDB" id="10045380at2759"/>
<feature type="transmembrane region" description="Helical" evidence="3">
    <location>
        <begin position="229"/>
        <end position="250"/>
    </location>
</feature>
<dbReference type="InterPro" id="IPR038050">
    <property type="entry name" value="Neuro_actylchol_rec"/>
</dbReference>
<accession>A0A9J7K736</accession>
<dbReference type="CDD" id="cd19049">
    <property type="entry name" value="LGIC_TM_anion"/>
    <property type="match status" value="1"/>
</dbReference>
<organism evidence="5 6">
    <name type="scientific">Branchiostoma floridae</name>
    <name type="common">Florida lancelet</name>
    <name type="synonym">Amphioxus</name>
    <dbReference type="NCBI Taxonomy" id="7739"/>
    <lineage>
        <taxon>Eukaryota</taxon>
        <taxon>Metazoa</taxon>
        <taxon>Chordata</taxon>
        <taxon>Cephalochordata</taxon>
        <taxon>Leptocardii</taxon>
        <taxon>Amphioxiformes</taxon>
        <taxon>Branchiostomatidae</taxon>
        <taxon>Branchiostoma</taxon>
    </lineage>
</organism>
<reference evidence="6" key="2">
    <citation type="submission" date="2025-08" db="UniProtKB">
        <authorList>
            <consortium name="RefSeq"/>
        </authorList>
    </citation>
    <scope>IDENTIFICATION</scope>
    <source>
        <strain evidence="6">S238N-H82</strain>
        <tissue evidence="6">Testes</tissue>
    </source>
</reference>
<feature type="transmembrane region" description="Helical" evidence="3">
    <location>
        <begin position="159"/>
        <end position="181"/>
    </location>
</feature>
<dbReference type="AlphaFoldDB" id="A0A9J7K736"/>
<dbReference type="RefSeq" id="XP_035659391.1">
    <property type="nucleotide sequence ID" value="XM_035803498.1"/>
</dbReference>
<feature type="transmembrane region" description="Helical" evidence="3">
    <location>
        <begin position="99"/>
        <end position="121"/>
    </location>
</feature>
<evidence type="ECO:0000256" key="2">
    <source>
        <dbReference type="ARBA" id="ARBA00023214"/>
    </source>
</evidence>
<evidence type="ECO:0000256" key="3">
    <source>
        <dbReference type="SAM" id="Phobius"/>
    </source>
</evidence>
<keyword evidence="2" id="KW-0868">Chloride</keyword>
<evidence type="ECO:0000256" key="1">
    <source>
        <dbReference type="ARBA" id="ARBA00023173"/>
    </source>
</evidence>
<protein>
    <submittedName>
        <fullName evidence="6">Glutamate-gated chloride channel alpha-like</fullName>
    </submittedName>
</protein>